<dbReference type="EMBL" id="JAEKLZ010000057">
    <property type="protein sequence ID" value="MBW8723883.1"/>
    <property type="molecule type" value="Genomic_DNA"/>
</dbReference>
<evidence type="ECO:0000313" key="2">
    <source>
        <dbReference type="Proteomes" id="UP000700706"/>
    </source>
</evidence>
<dbReference type="Proteomes" id="UP000700706">
    <property type="component" value="Unassembled WGS sequence"/>
</dbReference>
<dbReference type="AlphaFoldDB" id="A0A952FFE7"/>
<sequence>MDYEALLAAGSVPTAVAISLLDVKGPAMRGIDHWCLTHYLLDGHHKLAAAARAGRPLTLITFLATDQGTANEAEIEAALNALDRQPPSVCLTASGPPAP</sequence>
<reference evidence="1" key="1">
    <citation type="submission" date="2020-06" db="EMBL/GenBank/DDBJ databases">
        <title>Stable isotope informed genome-resolved metagenomics uncovers potential trophic interactions in rhizosphere soil.</title>
        <authorList>
            <person name="Starr E.P."/>
            <person name="Shi S."/>
            <person name="Blazewicz S.J."/>
            <person name="Koch B.J."/>
            <person name="Probst A.J."/>
            <person name="Hungate B.A."/>
            <person name="Pett-Ridge J."/>
            <person name="Firestone M.K."/>
            <person name="Banfield J.F."/>
        </authorList>
    </citation>
    <scope>NUCLEOTIDE SEQUENCE</scope>
    <source>
        <strain evidence="1">YM_69_17</strain>
    </source>
</reference>
<proteinExistence type="predicted"/>
<gene>
    <name evidence="1" type="ORF">JF625_01815</name>
</gene>
<evidence type="ECO:0000313" key="1">
    <source>
        <dbReference type="EMBL" id="MBW8723883.1"/>
    </source>
</evidence>
<name>A0A952FFE7_9PROT</name>
<accession>A0A952FFE7</accession>
<comment type="caution">
    <text evidence="1">The sequence shown here is derived from an EMBL/GenBank/DDBJ whole genome shotgun (WGS) entry which is preliminary data.</text>
</comment>
<protein>
    <submittedName>
        <fullName evidence="1">Uncharacterized protein</fullName>
    </submittedName>
</protein>
<organism evidence="1 2">
    <name type="scientific">Inquilinus limosus</name>
    <dbReference type="NCBI Taxonomy" id="171674"/>
    <lineage>
        <taxon>Bacteria</taxon>
        <taxon>Pseudomonadati</taxon>
        <taxon>Pseudomonadota</taxon>
        <taxon>Alphaproteobacteria</taxon>
        <taxon>Rhodospirillales</taxon>
        <taxon>Rhodospirillaceae</taxon>
        <taxon>Inquilinus</taxon>
    </lineage>
</organism>